<dbReference type="InterPro" id="IPR033379">
    <property type="entry name" value="Acid_Pase_AS"/>
</dbReference>
<dbReference type="OrthoDB" id="258392at2759"/>
<dbReference type="GO" id="GO:0016791">
    <property type="term" value="F:phosphatase activity"/>
    <property type="evidence" value="ECO:0000318"/>
    <property type="project" value="GO_Central"/>
</dbReference>
<dbReference type="PANTHER" id="PTHR11567:SF210">
    <property type="entry name" value="ACID PHOSPHATASE 5-RELATED"/>
    <property type="match status" value="1"/>
</dbReference>
<dbReference type="Pfam" id="PF00328">
    <property type="entry name" value="His_Phos_2"/>
    <property type="match status" value="1"/>
</dbReference>
<dbReference type="InterPro" id="IPR050645">
    <property type="entry name" value="Histidine_acid_phosphatase"/>
</dbReference>
<dbReference type="InterPro" id="IPR000560">
    <property type="entry name" value="His_Pase_clade-2"/>
</dbReference>
<name>A0A2A6BS09_PRIPA</name>
<sequence>MLAILLIALQISSNLAAKDELVFVQTLWRHGDRIPHGTYPSDPYQEDYWGMPWGEITQDGFQHHFEQGANLRSHYIETGFLSPTYKSDQIKVRSTDSAICLQSALANVAGFYTDSPVPLDDVLPKWPTGWTPVPVYSKPKDEDRVLQPGVNCAKADSLVKSREKTKAFQDFLASNWNLYALLAQNGGQGEVKNSFGVLSDWFDTLRIEKEQFHLTLPEWITDDVYNQLKAAFLAGNDYTDGAAGFGEKEDKDLVKLRGGFLLHEWRSNLKDASESTGSVKYHAYSGKDHTVTALLLALGAKKTVLGDDIPQYAGTVVNELWKKKDGYYVKFLYLDNSTSPARTITGLLDACPNNEELCPLQTFMDGSNKMSTKDETLCNLTEPYNCPGVGTGPTYLFGGLTFGYSTITVILFAMAISHLGCKPECPKKLATITIGTSTASAAIAIAGIVVFEVLINDARTPCAFSTLYYISLLFLVIFMALDILLFVVSLLHWKQMLIAEKKMNEPKNSVCGSWRLQASQVERPTYVEVAGPDYSTWRKESAHHQRSASG</sequence>
<dbReference type="PANTHER" id="PTHR11567">
    <property type="entry name" value="ACID PHOSPHATASE-RELATED"/>
    <property type="match status" value="1"/>
</dbReference>
<proteinExistence type="inferred from homology"/>
<dbReference type="GO" id="GO:0003993">
    <property type="term" value="F:acid phosphatase activity"/>
    <property type="evidence" value="ECO:0007669"/>
    <property type="project" value="UniProtKB-EC"/>
</dbReference>
<gene>
    <name evidence="3" type="primary">WBGene00094204</name>
</gene>
<evidence type="ECO:0000256" key="2">
    <source>
        <dbReference type="ARBA" id="ARBA00005375"/>
    </source>
</evidence>
<protein>
    <submittedName>
        <fullName evidence="3">Phosphatase</fullName>
    </submittedName>
</protein>
<dbReference type="Proteomes" id="UP000005239">
    <property type="component" value="Unassembled WGS sequence"/>
</dbReference>
<dbReference type="InterPro" id="IPR029033">
    <property type="entry name" value="His_PPase_superfam"/>
</dbReference>
<dbReference type="Gene3D" id="3.40.50.1240">
    <property type="entry name" value="Phosphoglycerate mutase-like"/>
    <property type="match status" value="1"/>
</dbReference>
<reference evidence="3" key="2">
    <citation type="submission" date="2022-06" db="UniProtKB">
        <authorList>
            <consortium name="EnsemblMetazoa"/>
        </authorList>
    </citation>
    <scope>IDENTIFICATION</scope>
    <source>
        <strain evidence="3">PS312</strain>
    </source>
</reference>
<evidence type="ECO:0000256" key="1">
    <source>
        <dbReference type="ARBA" id="ARBA00000032"/>
    </source>
</evidence>
<dbReference type="PROSITE" id="PS00616">
    <property type="entry name" value="HIS_ACID_PHOSPHAT_1"/>
    <property type="match status" value="1"/>
</dbReference>
<reference evidence="4" key="1">
    <citation type="journal article" date="2008" name="Nat. Genet.">
        <title>The Pristionchus pacificus genome provides a unique perspective on nematode lifestyle and parasitism.</title>
        <authorList>
            <person name="Dieterich C."/>
            <person name="Clifton S.W."/>
            <person name="Schuster L.N."/>
            <person name="Chinwalla A."/>
            <person name="Delehaunty K."/>
            <person name="Dinkelacker I."/>
            <person name="Fulton L."/>
            <person name="Fulton R."/>
            <person name="Godfrey J."/>
            <person name="Minx P."/>
            <person name="Mitreva M."/>
            <person name="Roeseler W."/>
            <person name="Tian H."/>
            <person name="Witte H."/>
            <person name="Yang S.P."/>
            <person name="Wilson R.K."/>
            <person name="Sommer R.J."/>
        </authorList>
    </citation>
    <scope>NUCLEOTIDE SEQUENCE [LARGE SCALE GENOMIC DNA]</scope>
    <source>
        <strain evidence="4">PS312</strain>
    </source>
</reference>
<dbReference type="CDD" id="cd07061">
    <property type="entry name" value="HP_HAP_like"/>
    <property type="match status" value="1"/>
</dbReference>
<organism evidence="3 4">
    <name type="scientific">Pristionchus pacificus</name>
    <name type="common">Parasitic nematode worm</name>
    <dbReference type="NCBI Taxonomy" id="54126"/>
    <lineage>
        <taxon>Eukaryota</taxon>
        <taxon>Metazoa</taxon>
        <taxon>Ecdysozoa</taxon>
        <taxon>Nematoda</taxon>
        <taxon>Chromadorea</taxon>
        <taxon>Rhabditida</taxon>
        <taxon>Rhabditina</taxon>
        <taxon>Diplogasteromorpha</taxon>
        <taxon>Diplogasteroidea</taxon>
        <taxon>Neodiplogasteridae</taxon>
        <taxon>Pristionchus</taxon>
    </lineage>
</organism>
<evidence type="ECO:0000313" key="4">
    <source>
        <dbReference type="Proteomes" id="UP000005239"/>
    </source>
</evidence>
<dbReference type="AlphaFoldDB" id="A0A2A6BS09"/>
<dbReference type="EnsemblMetazoa" id="PPA04650.1">
    <property type="protein sequence ID" value="PPA04650.1"/>
    <property type="gene ID" value="WBGene00094204"/>
</dbReference>
<comment type="catalytic activity">
    <reaction evidence="1">
        <text>a phosphate monoester + H2O = an alcohol + phosphate</text>
        <dbReference type="Rhea" id="RHEA:15017"/>
        <dbReference type="ChEBI" id="CHEBI:15377"/>
        <dbReference type="ChEBI" id="CHEBI:30879"/>
        <dbReference type="ChEBI" id="CHEBI:43474"/>
        <dbReference type="ChEBI" id="CHEBI:67140"/>
        <dbReference type="EC" id="3.1.3.2"/>
    </reaction>
</comment>
<accession>A0A8R1Y658</accession>
<comment type="similarity">
    <text evidence="2">Belongs to the histidine acid phosphatase family.</text>
</comment>
<keyword evidence="4" id="KW-1185">Reference proteome</keyword>
<accession>A0A2A6BS09</accession>
<evidence type="ECO:0000313" key="3">
    <source>
        <dbReference type="EnsemblMetazoa" id="PPA04650.1"/>
    </source>
</evidence>
<dbReference type="SUPFAM" id="SSF53254">
    <property type="entry name" value="Phosphoglycerate mutase-like"/>
    <property type="match status" value="1"/>
</dbReference>